<keyword evidence="1" id="KW-0472">Membrane</keyword>
<organism evidence="2 3">
    <name type="scientific">Euplotes crassus</name>
    <dbReference type="NCBI Taxonomy" id="5936"/>
    <lineage>
        <taxon>Eukaryota</taxon>
        <taxon>Sar</taxon>
        <taxon>Alveolata</taxon>
        <taxon>Ciliophora</taxon>
        <taxon>Intramacronucleata</taxon>
        <taxon>Spirotrichea</taxon>
        <taxon>Hypotrichia</taxon>
        <taxon>Euplotida</taxon>
        <taxon>Euplotidae</taxon>
        <taxon>Moneuplotes</taxon>
    </lineage>
</organism>
<feature type="transmembrane region" description="Helical" evidence="1">
    <location>
        <begin position="299"/>
        <end position="320"/>
    </location>
</feature>
<evidence type="ECO:0000256" key="1">
    <source>
        <dbReference type="SAM" id="Phobius"/>
    </source>
</evidence>
<feature type="transmembrane region" description="Helical" evidence="1">
    <location>
        <begin position="201"/>
        <end position="221"/>
    </location>
</feature>
<reference evidence="2" key="1">
    <citation type="submission" date="2023-07" db="EMBL/GenBank/DDBJ databases">
        <authorList>
            <consortium name="AG Swart"/>
            <person name="Singh M."/>
            <person name="Singh A."/>
            <person name="Seah K."/>
            <person name="Emmerich C."/>
        </authorList>
    </citation>
    <scope>NUCLEOTIDE SEQUENCE</scope>
    <source>
        <strain evidence="2">DP1</strain>
    </source>
</reference>
<keyword evidence="1" id="KW-0812">Transmembrane</keyword>
<proteinExistence type="predicted"/>
<evidence type="ECO:0000313" key="3">
    <source>
        <dbReference type="Proteomes" id="UP001295684"/>
    </source>
</evidence>
<keyword evidence="3" id="KW-1185">Reference proteome</keyword>
<gene>
    <name evidence="2" type="ORF">ECRASSUSDP1_LOCUS10808</name>
</gene>
<name>A0AAD1XFB0_EUPCR</name>
<evidence type="ECO:0008006" key="4">
    <source>
        <dbReference type="Google" id="ProtNLM"/>
    </source>
</evidence>
<feature type="transmembrane region" description="Helical" evidence="1">
    <location>
        <begin position="171"/>
        <end position="194"/>
    </location>
</feature>
<protein>
    <recommendedName>
        <fullName evidence="4">EamA domain-containing protein</fullName>
    </recommendedName>
</protein>
<dbReference type="SUPFAM" id="SSF103481">
    <property type="entry name" value="Multidrug resistance efflux transporter EmrE"/>
    <property type="match status" value="2"/>
</dbReference>
<dbReference type="Proteomes" id="UP001295684">
    <property type="component" value="Unassembled WGS sequence"/>
</dbReference>
<feature type="transmembrane region" description="Helical" evidence="1">
    <location>
        <begin position="233"/>
        <end position="251"/>
    </location>
</feature>
<accession>A0AAD1XFB0</accession>
<sequence>MASVVRRSGAVKRVKSEDEEDCRKEENRKGEELVSAKIWVPVSLLVSILNAIAGICFSYVSKYKIKAGGMQGAGEFLGNSVCLIIISFQGRYLTPQETSQLSPQSRSPWLKWLYDIYYIRKRDIHGNLLHAQWEQGICMRRALITVVLVILTVLLNLAFVLSLYYATVGFFNSGIMCSLGVTRVIFVSIIFYFMFKQSLKWYEIAGIMILIISVVSILYSGEDKVVNEKQDTQAFFVVLACLSMIITMLFSTMRIAVCKYVSLEVPEINIPALYNFTMAIYAAGMIIYLIVLISQGFEFTLIEFSVGTLGGALYSVAGYLTTYVNVRGKAAIASAIIEGSTLFQTVFDLLLFGRYPNLAQYIGLLLGFGAVLFIILFNSLREK</sequence>
<dbReference type="AlphaFoldDB" id="A0AAD1XFB0"/>
<feature type="transmembrane region" description="Helical" evidence="1">
    <location>
        <begin position="38"/>
        <end position="60"/>
    </location>
</feature>
<comment type="caution">
    <text evidence="2">The sequence shown here is derived from an EMBL/GenBank/DDBJ whole genome shotgun (WGS) entry which is preliminary data.</text>
</comment>
<feature type="transmembrane region" description="Helical" evidence="1">
    <location>
        <begin position="142"/>
        <end position="165"/>
    </location>
</feature>
<evidence type="ECO:0000313" key="2">
    <source>
        <dbReference type="EMBL" id="CAI2369507.1"/>
    </source>
</evidence>
<keyword evidence="1" id="KW-1133">Transmembrane helix</keyword>
<feature type="transmembrane region" description="Helical" evidence="1">
    <location>
        <begin position="358"/>
        <end position="377"/>
    </location>
</feature>
<dbReference type="EMBL" id="CAMPGE010010659">
    <property type="protein sequence ID" value="CAI2369507.1"/>
    <property type="molecule type" value="Genomic_DNA"/>
</dbReference>
<feature type="transmembrane region" description="Helical" evidence="1">
    <location>
        <begin position="272"/>
        <end position="293"/>
    </location>
</feature>
<dbReference type="InterPro" id="IPR037185">
    <property type="entry name" value="EmrE-like"/>
</dbReference>
<feature type="transmembrane region" description="Helical" evidence="1">
    <location>
        <begin position="332"/>
        <end position="352"/>
    </location>
</feature>